<dbReference type="GeneID" id="8854432"/>
<sequence length="1723" mass="194509">MSNQTKMDLSIAERRAYEFLLRSEEAKRWIEEMIQEKFGQGSSIAYFGEMMRDGVALAKLAKIFAPTHVKKINKPSQNAIKLEFSLVDNITQFLNACKSTGFREIYLFEVTDLWELKNVYKVVHCLHSLSVYLYTNGLSIKMERLKSLNISREDLERTKKMLDDLENSGIKFDDSMIEGDEGESSEDCDTDVRSDKIREYVTSLADPDHCKVDGDKLNSAICGVESKFTITAFDSDGNLLKGCQDKFEVQLQSGSTTFNANVKNNRDGTFEVSYTPQVAGDYVMTISLFDDELGDVVGNITNKNASDGAWKVKITANPVSDLSKCVLKQQRDNAKRVYRAGQVIDDLILESRDSCGNIGLGGEKFAAKLISTVDKSVVFNSNVLDNKNGLYQFIFQIERSGSYELEVTRGDEYLSSTRIPVSIHDSGKTDPNNCLFIGLESNLLHLLEDNGSESNKVLSLRKKENIVKLERKAGDVIRFLVQARDQYGNNREVDGTNESTLPQLVSEQLTVIACLESSDSPTIENIDSVLMTPRTAMVAKKLGESGTQSDGVAVDSTIVKIPHMKNDSELSVLLGLEQYAQKFNGSQEMEKKLFETMSKFVSENGHHGLYLVETKLVESGDYSLQCNLLQGDCTSTSTAETDSESKSKPTLYAVGPAHTVHITDNGLTDASQCAIVQSFSKGESVSNTVVVPNSSLKLDLQKDDYENPDNFSDTFKKFHAGREMHIIVQARDKFGNARNIVESDEFLLKLTPKQKSEQSTEVIPVSASSQKFVQGKGLFEIVYTAKIAQSYYMELAYVDKSKLAPEVTEQEKAAAAQLIKSFPQEITVTDAAITDPHNLLFSGTGITNAVQGKESFFVLRMRDEFGNLRHQGGDDVKATLISDARKLESAAEVIDNKDGSYTVKYVAKASGKNRFEIVINGQLVKNNDILDAGVFVSPPNIEDASNVETILDHDLLSALMNAFRVEQKTDNLVEQIQALRQELVKQLRENTKISTDVRDKERKIALLAENKYRAEEIMNQGKSGIIGYFQRRKTMQFGGPLGITSAADAMIKENISLYGNLFYLLQTNPKYLAKCIFLVPASDVDQFLNTVTLTLYGYAFNPREEYLILNLFNETLQLEVKSSTLESFLSGNPILIKLLITYCHERISGKTFLQKVLYDKILDPILEEKDLNLDLNPISLLRDIVSQKEVETGIKSNIDFKEMTYEKAMEADENVRNAINSRKNSLIKICEQILNCIYDNIPELPYGLRFVCRQLRTLLMQKYPNHDDEKKINQVISYVLFFRYLNAPLCTPDGYNLTKKKISPLMRNNLALISKVLLRISTFREFEAVDTHMLMMNEWIRDNIPLFSQKFLTPSLEIVEPEEYLGVNQYAELTQKKNPSITITINEIALTHSLLVKFSGRIIPTGEAADPLSDLLTRFKDKIPEQVETAKNEEITLSLVPFSVNGKAEATDDWLTLSPEQLYEVTKENVRTILRYITPLQLGETVEDTLSKSDSYADEVLKNTENIDNEVAGLTIKRKVEEIRKALPKLDEAQIITKENHYRKLLIDITKEIQNREELQKKQQKEVERLKESLNSLRSYHSFLKDKDVSLDEYVQQTLRNYFKKQEKKKQESSSKSNKVKSYKFSYKDLSEKYKIIHDIQEGSFGTLQKKVIKFTISMNEGEPGVFSVCPTLAGNVITTLQLRLEDLLDKREKGQEHLKIEGVVLNVNMTIHLLNKKFLSKN</sequence>
<dbReference type="CDD" id="cd21206">
    <property type="entry name" value="CH_IQGAP"/>
    <property type="match status" value="1"/>
</dbReference>
<dbReference type="Gene3D" id="1.10.506.10">
    <property type="entry name" value="GTPase Activation - p120gap, domain 1"/>
    <property type="match status" value="1"/>
</dbReference>
<dbReference type="eggNOG" id="KOG2128">
    <property type="taxonomic scope" value="Eukaryota"/>
</dbReference>
<feature type="coiled-coil region" evidence="2">
    <location>
        <begin position="962"/>
        <end position="989"/>
    </location>
</feature>
<feature type="repeat" description="Filamin" evidence="1">
    <location>
        <begin position="831"/>
        <end position="927"/>
    </location>
</feature>
<dbReference type="Pfam" id="PF00630">
    <property type="entry name" value="Filamin"/>
    <property type="match status" value="2"/>
</dbReference>
<dbReference type="GO" id="GO:1903479">
    <property type="term" value="P:mitotic actomyosin contractile ring assembly actin filament organization"/>
    <property type="evidence" value="ECO:0007669"/>
    <property type="project" value="TreeGrafter"/>
</dbReference>
<name>D2VRX7_NAEGR</name>
<feature type="domain" description="Calponin-homology (CH)" evidence="4">
    <location>
        <begin position="20"/>
        <end position="134"/>
    </location>
</feature>
<dbReference type="InterPro" id="IPR014756">
    <property type="entry name" value="Ig_E-set"/>
</dbReference>
<dbReference type="InterPro" id="IPR036872">
    <property type="entry name" value="CH_dom_sf"/>
</dbReference>
<dbReference type="STRING" id="5762.D2VRX7"/>
<dbReference type="SUPFAM" id="SSF47576">
    <property type="entry name" value="Calponin-homology domain, CH-domain"/>
    <property type="match status" value="1"/>
</dbReference>
<feature type="repeat" description="Filamin" evidence="1">
    <location>
        <begin position="202"/>
        <end position="293"/>
    </location>
</feature>
<dbReference type="VEuPathDB" id="AmoebaDB:NAEGRDRAFT_81019"/>
<dbReference type="SUPFAM" id="SSF48350">
    <property type="entry name" value="GTPase activation domain, GAP"/>
    <property type="match status" value="1"/>
</dbReference>
<evidence type="ECO:0000313" key="5">
    <source>
        <dbReference type="EMBL" id="EFC40467.1"/>
    </source>
</evidence>
<dbReference type="PANTHER" id="PTHR14149:SF14">
    <property type="entry name" value="CALPONIN-HOMOLOGY (CH) DOMAIN-CONTAINING PROTEIN"/>
    <property type="match status" value="1"/>
</dbReference>
<dbReference type="SMART" id="SM00033">
    <property type="entry name" value="CH"/>
    <property type="match status" value="1"/>
</dbReference>
<dbReference type="GO" id="GO:0005096">
    <property type="term" value="F:GTPase activator activity"/>
    <property type="evidence" value="ECO:0007669"/>
    <property type="project" value="TreeGrafter"/>
</dbReference>
<dbReference type="OrthoDB" id="775356at2759"/>
<dbReference type="RefSeq" id="XP_002673211.1">
    <property type="nucleotide sequence ID" value="XM_002673165.1"/>
</dbReference>
<dbReference type="InterPro" id="IPR001715">
    <property type="entry name" value="CH_dom"/>
</dbReference>
<dbReference type="GO" id="GO:0005516">
    <property type="term" value="F:calmodulin binding"/>
    <property type="evidence" value="ECO:0007669"/>
    <property type="project" value="TreeGrafter"/>
</dbReference>
<dbReference type="InterPro" id="IPR001936">
    <property type="entry name" value="RasGAP_dom"/>
</dbReference>
<dbReference type="InterPro" id="IPR000593">
    <property type="entry name" value="RasGAP_C"/>
</dbReference>
<keyword evidence="6" id="KW-1185">Reference proteome</keyword>
<dbReference type="Gene3D" id="1.10.418.10">
    <property type="entry name" value="Calponin-like domain"/>
    <property type="match status" value="1"/>
</dbReference>
<dbReference type="InterPro" id="IPR017868">
    <property type="entry name" value="Filamin/ABP280_repeat-like"/>
</dbReference>
<dbReference type="InterPro" id="IPR001298">
    <property type="entry name" value="Filamin/ABP280_rpt"/>
</dbReference>
<evidence type="ECO:0000256" key="2">
    <source>
        <dbReference type="SAM" id="Coils"/>
    </source>
</evidence>
<dbReference type="Pfam" id="PF00307">
    <property type="entry name" value="CH"/>
    <property type="match status" value="1"/>
</dbReference>
<evidence type="ECO:0000259" key="3">
    <source>
        <dbReference type="PROSITE" id="PS50018"/>
    </source>
</evidence>
<dbReference type="SUPFAM" id="SSF143885">
    <property type="entry name" value="RGC domain-like"/>
    <property type="match status" value="1"/>
</dbReference>
<dbReference type="Pfam" id="PF00616">
    <property type="entry name" value="RasGAP"/>
    <property type="match status" value="1"/>
</dbReference>
<dbReference type="PROSITE" id="PS50018">
    <property type="entry name" value="RAS_GTPASE_ACTIV_2"/>
    <property type="match status" value="1"/>
</dbReference>
<feature type="domain" description="Ras-GAP" evidence="3">
    <location>
        <begin position="1107"/>
        <end position="1322"/>
    </location>
</feature>
<dbReference type="SUPFAM" id="SSF81296">
    <property type="entry name" value="E set domains"/>
    <property type="match status" value="2"/>
</dbReference>
<dbReference type="FunCoup" id="D2VRX7">
    <property type="interactions" value="140"/>
</dbReference>
<evidence type="ECO:0000256" key="1">
    <source>
        <dbReference type="PROSITE-ProRule" id="PRU00087"/>
    </source>
</evidence>
<feature type="coiled-coil region" evidence="2">
    <location>
        <begin position="1542"/>
        <end position="1580"/>
    </location>
</feature>
<dbReference type="GO" id="GO:0051015">
    <property type="term" value="F:actin filament binding"/>
    <property type="evidence" value="ECO:0007669"/>
    <property type="project" value="TreeGrafter"/>
</dbReference>
<dbReference type="EMBL" id="GG738892">
    <property type="protein sequence ID" value="EFC40467.1"/>
    <property type="molecule type" value="Genomic_DNA"/>
</dbReference>
<reference evidence="5 6" key="1">
    <citation type="journal article" date="2010" name="Cell">
        <title>The genome of Naegleria gruberi illuminates early eukaryotic versatility.</title>
        <authorList>
            <person name="Fritz-Laylin L.K."/>
            <person name="Prochnik S.E."/>
            <person name="Ginger M.L."/>
            <person name="Dacks J.B."/>
            <person name="Carpenter M.L."/>
            <person name="Field M.C."/>
            <person name="Kuo A."/>
            <person name="Paredez A."/>
            <person name="Chapman J."/>
            <person name="Pham J."/>
            <person name="Shu S."/>
            <person name="Neupane R."/>
            <person name="Cipriano M."/>
            <person name="Mancuso J."/>
            <person name="Tu H."/>
            <person name="Salamov A."/>
            <person name="Lindquist E."/>
            <person name="Shapiro H."/>
            <person name="Lucas S."/>
            <person name="Grigoriev I.V."/>
            <person name="Cande W.Z."/>
            <person name="Fulton C."/>
            <person name="Rokhsar D.S."/>
            <person name="Dawson S.C."/>
        </authorList>
    </citation>
    <scope>NUCLEOTIDE SEQUENCE [LARGE SCALE GENOMIC DNA]</scope>
    <source>
        <strain evidence="5 6">NEG-M</strain>
    </source>
</reference>
<dbReference type="InterPro" id="IPR013783">
    <property type="entry name" value="Ig-like_fold"/>
</dbReference>
<dbReference type="InterPro" id="IPR008936">
    <property type="entry name" value="Rho_GTPase_activation_prot"/>
</dbReference>
<dbReference type="KEGG" id="ngr:NAEGRDRAFT_81019"/>
<dbReference type="SMART" id="SM00323">
    <property type="entry name" value="RasGAP"/>
    <property type="match status" value="1"/>
</dbReference>
<dbReference type="PANTHER" id="PTHR14149">
    <property type="entry name" value="RAS GTPASE-ACTIVATING PROTEIN WITH IQ MOTIF"/>
    <property type="match status" value="1"/>
</dbReference>
<protein>
    <submittedName>
        <fullName evidence="5">RasGTPase-activating protein</fullName>
    </submittedName>
</protein>
<organism evidence="6">
    <name type="scientific">Naegleria gruberi</name>
    <name type="common">Amoeba</name>
    <dbReference type="NCBI Taxonomy" id="5762"/>
    <lineage>
        <taxon>Eukaryota</taxon>
        <taxon>Discoba</taxon>
        <taxon>Heterolobosea</taxon>
        <taxon>Tetramitia</taxon>
        <taxon>Eutetramitia</taxon>
        <taxon>Vahlkampfiidae</taxon>
        <taxon>Naegleria</taxon>
    </lineage>
</organism>
<dbReference type="PROSITE" id="PS50021">
    <property type="entry name" value="CH"/>
    <property type="match status" value="1"/>
</dbReference>
<dbReference type="SMART" id="SM00557">
    <property type="entry name" value="IG_FLMN"/>
    <property type="match status" value="2"/>
</dbReference>
<evidence type="ECO:0000313" key="6">
    <source>
        <dbReference type="Proteomes" id="UP000006671"/>
    </source>
</evidence>
<dbReference type="InParanoid" id="D2VRX7"/>
<evidence type="ECO:0000259" key="4">
    <source>
        <dbReference type="PROSITE" id="PS50021"/>
    </source>
</evidence>
<dbReference type="OMA" id="CHERISG"/>
<accession>D2VRX7</accession>
<dbReference type="Pfam" id="PF03836">
    <property type="entry name" value="RasGAP_C"/>
    <property type="match status" value="1"/>
</dbReference>
<dbReference type="Proteomes" id="UP000006671">
    <property type="component" value="Unassembled WGS sequence"/>
</dbReference>
<proteinExistence type="predicted"/>
<keyword evidence="2" id="KW-0175">Coiled coil</keyword>
<gene>
    <name evidence="5" type="ORF">NAEGRDRAFT_81019</name>
</gene>
<dbReference type="Gene3D" id="2.60.40.10">
    <property type="entry name" value="Immunoglobulins"/>
    <property type="match status" value="3"/>
</dbReference>
<dbReference type="GO" id="GO:0005938">
    <property type="term" value="C:cell cortex"/>
    <property type="evidence" value="ECO:0007669"/>
    <property type="project" value="TreeGrafter"/>
</dbReference>
<dbReference type="PROSITE" id="PS50194">
    <property type="entry name" value="FILAMIN_REPEAT"/>
    <property type="match status" value="2"/>
</dbReference>